<gene>
    <name evidence="5" type="ORF">PVAND_010839</name>
</gene>
<accession>A0A9J6CIJ8</accession>
<name>A0A9J6CIJ8_POLVA</name>
<evidence type="ECO:0000256" key="4">
    <source>
        <dbReference type="SAM" id="MobiDB-lite"/>
    </source>
</evidence>
<feature type="repeat" description="WD" evidence="3">
    <location>
        <begin position="45"/>
        <end position="86"/>
    </location>
</feature>
<feature type="compositionally biased region" description="Low complexity" evidence="4">
    <location>
        <begin position="382"/>
        <end position="401"/>
    </location>
</feature>
<dbReference type="EMBL" id="JADBJN010000001">
    <property type="protein sequence ID" value="KAG5681398.1"/>
    <property type="molecule type" value="Genomic_DNA"/>
</dbReference>
<feature type="region of interest" description="Disordered" evidence="4">
    <location>
        <begin position="601"/>
        <end position="622"/>
    </location>
</feature>
<dbReference type="InterPro" id="IPR045151">
    <property type="entry name" value="DCAF8"/>
</dbReference>
<dbReference type="OrthoDB" id="4869960at2759"/>
<dbReference type="PROSITE" id="PS50082">
    <property type="entry name" value="WD_REPEATS_2"/>
    <property type="match status" value="1"/>
</dbReference>
<keyword evidence="1 3" id="KW-0853">WD repeat</keyword>
<evidence type="ECO:0000313" key="6">
    <source>
        <dbReference type="Proteomes" id="UP001107558"/>
    </source>
</evidence>
<keyword evidence="6" id="KW-1185">Reference proteome</keyword>
<protein>
    <recommendedName>
        <fullName evidence="7">DDB1-and CUL4-associated factor 6-like protein</fullName>
    </recommendedName>
</protein>
<proteinExistence type="predicted"/>
<dbReference type="InterPro" id="IPR015943">
    <property type="entry name" value="WD40/YVTN_repeat-like_dom_sf"/>
</dbReference>
<evidence type="ECO:0000256" key="2">
    <source>
        <dbReference type="ARBA" id="ARBA00022737"/>
    </source>
</evidence>
<dbReference type="GO" id="GO:0005737">
    <property type="term" value="C:cytoplasm"/>
    <property type="evidence" value="ECO:0007669"/>
    <property type="project" value="TreeGrafter"/>
</dbReference>
<feature type="region of interest" description="Disordered" evidence="4">
    <location>
        <begin position="382"/>
        <end position="457"/>
    </location>
</feature>
<dbReference type="SUPFAM" id="SSF50978">
    <property type="entry name" value="WD40 repeat-like"/>
    <property type="match status" value="1"/>
</dbReference>
<dbReference type="Pfam" id="PF00400">
    <property type="entry name" value="WD40"/>
    <property type="match status" value="3"/>
</dbReference>
<keyword evidence="2" id="KW-0677">Repeat</keyword>
<dbReference type="PANTHER" id="PTHR15574">
    <property type="entry name" value="WD REPEAT DOMAIN-CONTAINING FAMILY"/>
    <property type="match status" value="1"/>
</dbReference>
<evidence type="ECO:0008006" key="7">
    <source>
        <dbReference type="Google" id="ProtNLM"/>
    </source>
</evidence>
<sequence>MKNKNLFDQILNRERYGSDLKLKSLQKSSKNSLLLTQSLRLEKELNVHKGCVNSIVFNHDGTKILSGSDDQKLVLTDVFTSKVLVRYTTAHRNNIFSAKFLPQSNSKIVSCAGSGSVLYTNLDDSNLNVESDTSDTLIGGSNRSNQDVNFFTCHSGTCYEVLTIPSEANSFLSCGEDGSVRFFDIRLISKCNKQYCRDNVLVLAPSSVTAMSCSPISHNYLAVGCSDSLIRIYDRRYLKLIEFPSTSENVTPQALSSLNSEMQTNSVKMYKIPNDQKRTYRITSVNYSQDERELLVSYSSEYLYLFDMTHDGITKEMIPPINRRRRCKDASSPKILRKLRLRGDWSDTGPLSLYSDAPAQSRPQLNSSIMHRMTNLLSRMLNDNPSRQRNRNNSGSGSSDSRVVDGINMLLGNENDPESEIEASGSATVNNENSNSSSSSSNPQPDDSSSSSYSSEEDEAAMSTKYTYVIQKFFGHRNARTMIKEANFWGDNFILSGSDCGHIFIWKRNGELINLLQADSHVVNCVQPHPYLPILASSGIDYNVKIWTPHGDEIEFDDKQARDIMRRNKLMLEETRDTITVPASFMIRMLACISHSYRNNSNNNNNVPSNDNDDNADVGGSS</sequence>
<dbReference type="PANTHER" id="PTHR15574:SF39">
    <property type="entry name" value="DDB1- AND CUL4-ASSOCIATED FACTOR 6"/>
    <property type="match status" value="1"/>
</dbReference>
<evidence type="ECO:0000256" key="3">
    <source>
        <dbReference type="PROSITE-ProRule" id="PRU00221"/>
    </source>
</evidence>
<dbReference type="SMART" id="SM00320">
    <property type="entry name" value="WD40"/>
    <property type="match status" value="7"/>
</dbReference>
<dbReference type="InterPro" id="IPR001680">
    <property type="entry name" value="WD40_rpt"/>
</dbReference>
<dbReference type="GO" id="GO:0045944">
    <property type="term" value="P:positive regulation of transcription by RNA polymerase II"/>
    <property type="evidence" value="ECO:0007669"/>
    <property type="project" value="TreeGrafter"/>
</dbReference>
<dbReference type="GO" id="GO:0080008">
    <property type="term" value="C:Cul4-RING E3 ubiquitin ligase complex"/>
    <property type="evidence" value="ECO:0007669"/>
    <property type="project" value="TreeGrafter"/>
</dbReference>
<comment type="caution">
    <text evidence="5">The sequence shown here is derived from an EMBL/GenBank/DDBJ whole genome shotgun (WGS) entry which is preliminary data.</text>
</comment>
<dbReference type="Proteomes" id="UP001107558">
    <property type="component" value="Chromosome 1"/>
</dbReference>
<reference evidence="5" key="1">
    <citation type="submission" date="2021-03" db="EMBL/GenBank/DDBJ databases">
        <title>Chromosome level genome of the anhydrobiotic midge Polypedilum vanderplanki.</title>
        <authorList>
            <person name="Yoshida Y."/>
            <person name="Kikawada T."/>
            <person name="Gusev O."/>
        </authorList>
    </citation>
    <scope>NUCLEOTIDE SEQUENCE</scope>
    <source>
        <strain evidence="5">NIAS01</strain>
        <tissue evidence="5">Whole body or cell culture</tissue>
    </source>
</reference>
<evidence type="ECO:0000256" key="1">
    <source>
        <dbReference type="ARBA" id="ARBA00022574"/>
    </source>
</evidence>
<feature type="compositionally biased region" description="Low complexity" evidence="4">
    <location>
        <begin position="601"/>
        <end position="610"/>
    </location>
</feature>
<dbReference type="Gene3D" id="2.130.10.10">
    <property type="entry name" value="YVTN repeat-like/Quinoprotein amine dehydrogenase"/>
    <property type="match status" value="2"/>
</dbReference>
<dbReference type="AlphaFoldDB" id="A0A9J6CIJ8"/>
<feature type="compositionally biased region" description="Low complexity" evidence="4">
    <location>
        <begin position="430"/>
        <end position="454"/>
    </location>
</feature>
<evidence type="ECO:0000313" key="5">
    <source>
        <dbReference type="EMBL" id="KAG5681398.1"/>
    </source>
</evidence>
<dbReference type="InterPro" id="IPR036322">
    <property type="entry name" value="WD40_repeat_dom_sf"/>
</dbReference>
<organism evidence="5 6">
    <name type="scientific">Polypedilum vanderplanki</name>
    <name type="common">Sleeping chironomid midge</name>
    <dbReference type="NCBI Taxonomy" id="319348"/>
    <lineage>
        <taxon>Eukaryota</taxon>
        <taxon>Metazoa</taxon>
        <taxon>Ecdysozoa</taxon>
        <taxon>Arthropoda</taxon>
        <taxon>Hexapoda</taxon>
        <taxon>Insecta</taxon>
        <taxon>Pterygota</taxon>
        <taxon>Neoptera</taxon>
        <taxon>Endopterygota</taxon>
        <taxon>Diptera</taxon>
        <taxon>Nematocera</taxon>
        <taxon>Chironomoidea</taxon>
        <taxon>Chironomidae</taxon>
        <taxon>Chironominae</taxon>
        <taxon>Polypedilum</taxon>
        <taxon>Polypedilum</taxon>
    </lineage>
</organism>